<dbReference type="RefSeq" id="WP_123641303.1">
    <property type="nucleotide sequence ID" value="NZ_ML119082.1"/>
</dbReference>
<comment type="caution">
    <text evidence="2">The sequence shown here is derived from an EMBL/GenBank/DDBJ whole genome shotgun (WGS) entry which is preliminary data.</text>
</comment>
<reference evidence="2 3" key="1">
    <citation type="submission" date="2018-10" db="EMBL/GenBank/DDBJ databases">
        <title>Histidinibacterium lentulum gen. nov., sp. nov., a marine bacterium from the culture broth of Picochlorum sp. 122.</title>
        <authorList>
            <person name="Wang G."/>
        </authorList>
    </citation>
    <scope>NUCLEOTIDE SEQUENCE [LARGE SCALE GENOMIC DNA]</scope>
    <source>
        <strain evidence="2 3">B17</strain>
    </source>
</reference>
<dbReference type="InterPro" id="IPR006311">
    <property type="entry name" value="TAT_signal"/>
</dbReference>
<dbReference type="AlphaFoldDB" id="A0A3N2R8M1"/>
<dbReference type="Proteomes" id="UP000268016">
    <property type="component" value="Unassembled WGS sequence"/>
</dbReference>
<evidence type="ECO:0000256" key="1">
    <source>
        <dbReference type="SAM" id="SignalP"/>
    </source>
</evidence>
<dbReference type="Pfam" id="PF13618">
    <property type="entry name" value="Gluconate_2-dh3"/>
    <property type="match status" value="1"/>
</dbReference>
<feature type="signal peptide" evidence="1">
    <location>
        <begin position="1"/>
        <end position="28"/>
    </location>
</feature>
<accession>A0A3N2R8M1</accession>
<dbReference type="PROSITE" id="PS51318">
    <property type="entry name" value="TAT"/>
    <property type="match status" value="1"/>
</dbReference>
<evidence type="ECO:0000313" key="2">
    <source>
        <dbReference type="EMBL" id="ROU03768.1"/>
    </source>
</evidence>
<dbReference type="InterPro" id="IPR027056">
    <property type="entry name" value="Gluconate_2DH_su3"/>
</dbReference>
<protein>
    <submittedName>
        <fullName evidence="2">Gluconate 2-dehydrogenase subunit 3 family protein</fullName>
    </submittedName>
</protein>
<sequence>MIPFSRRAVLMGLGAAGLSAAVPGPAKAQNPFQRIDGRPWFFLSDAEARFFAAAGDTLIPGDEFPSATQAGVVDFIDLQLAGPYGQGATLYLKGPFPQGTSAQGWQMPYTPADLFRRGIALMGDSGTPLADLDAEGRNDAMTRLSEGETDIGPDIPATGLFDELWALVREGYFADPIYGGNRDYAGWEMVGFPGAHAYYLDFVEVNAPYPVQPRGIAHVPGTNRPAEFPGARRGG</sequence>
<keyword evidence="1" id="KW-0732">Signal</keyword>
<organism evidence="2 3">
    <name type="scientific">Histidinibacterium lentulum</name>
    <dbReference type="NCBI Taxonomy" id="2480588"/>
    <lineage>
        <taxon>Bacteria</taxon>
        <taxon>Pseudomonadati</taxon>
        <taxon>Pseudomonadota</taxon>
        <taxon>Alphaproteobacteria</taxon>
        <taxon>Rhodobacterales</taxon>
        <taxon>Paracoccaceae</taxon>
        <taxon>Histidinibacterium</taxon>
    </lineage>
</organism>
<evidence type="ECO:0000313" key="3">
    <source>
        <dbReference type="Proteomes" id="UP000268016"/>
    </source>
</evidence>
<dbReference type="OrthoDB" id="8400810at2"/>
<keyword evidence="3" id="KW-1185">Reference proteome</keyword>
<name>A0A3N2R8M1_9RHOB</name>
<gene>
    <name evidence="2" type="ORF">EAT49_05600</name>
</gene>
<dbReference type="EMBL" id="RDRB01000002">
    <property type="protein sequence ID" value="ROU03768.1"/>
    <property type="molecule type" value="Genomic_DNA"/>
</dbReference>
<feature type="chain" id="PRO_5018338233" evidence="1">
    <location>
        <begin position="29"/>
        <end position="235"/>
    </location>
</feature>
<proteinExistence type="predicted"/>